<dbReference type="Gene3D" id="1.10.533.10">
    <property type="entry name" value="Death Domain, Fas"/>
    <property type="match status" value="1"/>
</dbReference>
<sequence>ASSKPAWSTLCPCAVEIKREGISPLPPRYFWPRATFLDVSCRVQLDAEGSYQCSITGLIFEVTGSARITYSLLSWSKYARLVEKPWIVGGPLFDVRCSAPAALSSIQFPHCLCLGDDNAGVAFKVLHIKGGGAAIEPSAEFSASHVKWVVSSLSPVGPLIHSPEPLQYHGAVILYKAIDEHPSLSFWVYLATNNDSFIRDISKSIKHSKRKFVQIEKPPVCQKLLQEGKKYRLICEPEAEITPEEIEFVDQSVLKLKSYFEVYLEKPDDFTLSLVEQDSDETVWKAKLRERDWIHYDQNRNEQKRSSGSVKKRKPSLTILEEEGLQSKKQKTGSTADGMGARSLTDKELMMVAKQLDRHWREIAIECLQMEMKDIEDIRAMEEEVNMQKFLVLRKWRDREQGNGTAQALLRSLGEKATYEIQQTLQGFLAQS</sequence>
<dbReference type="PROSITE" id="PS51830">
    <property type="entry name" value="FIIND"/>
    <property type="match status" value="1"/>
</dbReference>
<evidence type="ECO:0000256" key="2">
    <source>
        <dbReference type="ARBA" id="ARBA00022490"/>
    </source>
</evidence>
<dbReference type="Pfam" id="PF23679">
    <property type="entry name" value="UPA-FIIND"/>
    <property type="match status" value="1"/>
</dbReference>
<organism evidence="6 7">
    <name type="scientific">Cyanoderma ruficeps</name>
    <name type="common">rufous-capped babbler</name>
    <dbReference type="NCBI Taxonomy" id="181631"/>
    <lineage>
        <taxon>Eukaryota</taxon>
        <taxon>Metazoa</taxon>
        <taxon>Chordata</taxon>
        <taxon>Craniata</taxon>
        <taxon>Vertebrata</taxon>
        <taxon>Euteleostomi</taxon>
        <taxon>Archelosauria</taxon>
        <taxon>Archosauria</taxon>
        <taxon>Dinosauria</taxon>
        <taxon>Saurischia</taxon>
        <taxon>Theropoda</taxon>
        <taxon>Coelurosauria</taxon>
        <taxon>Aves</taxon>
        <taxon>Neognathae</taxon>
        <taxon>Neoaves</taxon>
        <taxon>Telluraves</taxon>
        <taxon>Australaves</taxon>
        <taxon>Passeriformes</taxon>
        <taxon>Sylvioidea</taxon>
        <taxon>Timaliidae</taxon>
        <taxon>Cyanoderma</taxon>
    </lineage>
</organism>
<proteinExistence type="predicted"/>
<dbReference type="Ensembl" id="ENSCRFT00000008928.1">
    <property type="protein sequence ID" value="ENSCRFP00000008618.1"/>
    <property type="gene ID" value="ENSCRFG00000006764.1"/>
</dbReference>
<feature type="domain" description="Death" evidence="4">
    <location>
        <begin position="368"/>
        <end position="429"/>
    </location>
</feature>
<evidence type="ECO:0000313" key="7">
    <source>
        <dbReference type="Proteomes" id="UP000694396"/>
    </source>
</evidence>
<feature type="region of interest" description="Disordered" evidence="3">
    <location>
        <begin position="321"/>
        <end position="340"/>
    </location>
</feature>
<reference evidence="6" key="2">
    <citation type="submission" date="2025-09" db="UniProtKB">
        <authorList>
            <consortium name="Ensembl"/>
        </authorList>
    </citation>
    <scope>IDENTIFICATION</scope>
</reference>
<dbReference type="FunFam" id="1.10.533.10:FF:000088">
    <property type="entry name" value="P53-induced death domain protein 1"/>
    <property type="match status" value="1"/>
</dbReference>
<feature type="domain" description="FIIND" evidence="5">
    <location>
        <begin position="21"/>
        <end position="302"/>
    </location>
</feature>
<accession>A0A8C3QNJ7</accession>
<dbReference type="GO" id="GO:0007165">
    <property type="term" value="P:signal transduction"/>
    <property type="evidence" value="ECO:0007669"/>
    <property type="project" value="InterPro"/>
</dbReference>
<comment type="subcellular location">
    <subcellularLocation>
        <location evidence="1">Cytoplasm</location>
        <location evidence="1">Cytosol</location>
    </subcellularLocation>
</comment>
<dbReference type="Pfam" id="PF13553">
    <property type="entry name" value="FIIND"/>
    <property type="match status" value="1"/>
</dbReference>
<dbReference type="InterPro" id="IPR011029">
    <property type="entry name" value="DEATH-like_dom_sf"/>
</dbReference>
<dbReference type="InterPro" id="IPR000488">
    <property type="entry name" value="Death_dom"/>
</dbReference>
<dbReference type="InterPro" id="IPR021861">
    <property type="entry name" value="THO_THOC1"/>
</dbReference>
<evidence type="ECO:0000259" key="4">
    <source>
        <dbReference type="PROSITE" id="PS50017"/>
    </source>
</evidence>
<dbReference type="SUPFAM" id="SSF47986">
    <property type="entry name" value="DEATH domain"/>
    <property type="match status" value="1"/>
</dbReference>
<dbReference type="AlphaFoldDB" id="A0A8C3QNJ7"/>
<reference evidence="6" key="1">
    <citation type="submission" date="2025-08" db="UniProtKB">
        <authorList>
            <consortium name="Ensembl"/>
        </authorList>
    </citation>
    <scope>IDENTIFICATION</scope>
</reference>
<evidence type="ECO:0000256" key="1">
    <source>
        <dbReference type="ARBA" id="ARBA00004514"/>
    </source>
</evidence>
<protein>
    <recommendedName>
        <fullName evidence="8">Caspase recruitment domain-containing protein 8</fullName>
    </recommendedName>
</protein>
<dbReference type="GO" id="GO:0000445">
    <property type="term" value="C:THO complex part of transcription export complex"/>
    <property type="evidence" value="ECO:0007669"/>
    <property type="project" value="TreeGrafter"/>
</dbReference>
<keyword evidence="7" id="KW-1185">Reference proteome</keyword>
<dbReference type="InterPro" id="IPR025307">
    <property type="entry name" value="FIIND_dom"/>
</dbReference>
<evidence type="ECO:0000313" key="6">
    <source>
        <dbReference type="Ensembl" id="ENSCRFP00000008618.1"/>
    </source>
</evidence>
<keyword evidence="2" id="KW-0963">Cytoplasm</keyword>
<dbReference type="PANTHER" id="PTHR13265">
    <property type="entry name" value="THO COMPLEX SUBUNIT 1"/>
    <property type="match status" value="1"/>
</dbReference>
<dbReference type="GO" id="GO:0006406">
    <property type="term" value="P:mRNA export from nucleus"/>
    <property type="evidence" value="ECO:0007669"/>
    <property type="project" value="TreeGrafter"/>
</dbReference>
<evidence type="ECO:0000259" key="5">
    <source>
        <dbReference type="PROSITE" id="PS51830"/>
    </source>
</evidence>
<dbReference type="PANTHER" id="PTHR13265:SF1">
    <property type="entry name" value="CASPASE RECRUITMENT DOMAIN-CONTAINING PROTEIN 8"/>
    <property type="match status" value="1"/>
</dbReference>
<evidence type="ECO:0008006" key="8">
    <source>
        <dbReference type="Google" id="ProtNLM"/>
    </source>
</evidence>
<evidence type="ECO:0000256" key="3">
    <source>
        <dbReference type="SAM" id="MobiDB-lite"/>
    </source>
</evidence>
<dbReference type="GO" id="GO:0005829">
    <property type="term" value="C:cytosol"/>
    <property type="evidence" value="ECO:0007669"/>
    <property type="project" value="UniProtKB-SubCell"/>
</dbReference>
<name>A0A8C3QNJ7_9PASS</name>
<dbReference type="Proteomes" id="UP000694396">
    <property type="component" value="Unplaced"/>
</dbReference>
<dbReference type="Pfam" id="PF00531">
    <property type="entry name" value="Death"/>
    <property type="match status" value="1"/>
</dbReference>
<dbReference type="PROSITE" id="PS50017">
    <property type="entry name" value="DEATH_DOMAIN"/>
    <property type="match status" value="1"/>
</dbReference>